<feature type="compositionally biased region" description="Polar residues" evidence="1">
    <location>
        <begin position="13"/>
        <end position="25"/>
    </location>
</feature>
<dbReference type="AlphaFoldDB" id="A0A3S5AH68"/>
<organism evidence="2 3">
    <name type="scientific">Protopolystoma xenopodis</name>
    <dbReference type="NCBI Taxonomy" id="117903"/>
    <lineage>
        <taxon>Eukaryota</taxon>
        <taxon>Metazoa</taxon>
        <taxon>Spiralia</taxon>
        <taxon>Lophotrochozoa</taxon>
        <taxon>Platyhelminthes</taxon>
        <taxon>Monogenea</taxon>
        <taxon>Polyopisthocotylea</taxon>
        <taxon>Polystomatidea</taxon>
        <taxon>Polystomatidae</taxon>
        <taxon>Protopolystoma</taxon>
    </lineage>
</organism>
<accession>A0A3S5AH68</accession>
<feature type="region of interest" description="Disordered" evidence="1">
    <location>
        <begin position="1"/>
        <end position="49"/>
    </location>
</feature>
<gene>
    <name evidence="2" type="ORF">PXEA_LOCUS17234</name>
</gene>
<proteinExistence type="predicted"/>
<protein>
    <submittedName>
        <fullName evidence="2">Uncharacterized protein</fullName>
    </submittedName>
</protein>
<reference evidence="2" key="1">
    <citation type="submission" date="2018-11" db="EMBL/GenBank/DDBJ databases">
        <authorList>
            <consortium name="Pathogen Informatics"/>
        </authorList>
    </citation>
    <scope>NUCLEOTIDE SEQUENCE</scope>
</reference>
<evidence type="ECO:0000313" key="3">
    <source>
        <dbReference type="Proteomes" id="UP000784294"/>
    </source>
</evidence>
<name>A0A3S5AH68_9PLAT</name>
<dbReference type="EMBL" id="CAAALY010063968">
    <property type="protein sequence ID" value="VEL23794.1"/>
    <property type="molecule type" value="Genomic_DNA"/>
</dbReference>
<keyword evidence="3" id="KW-1185">Reference proteome</keyword>
<sequence>MGTAESQPFGFYTTMTNGIRPSSSGHIEANAKSEVSFPRSPGSGRGRENWKVRHRPFGWAAVCPILQSPVASQMPQLKVNREEQDQRKTIPAVEVKRMMLRQVVKASQLAARSAGRL</sequence>
<evidence type="ECO:0000256" key="1">
    <source>
        <dbReference type="SAM" id="MobiDB-lite"/>
    </source>
</evidence>
<comment type="caution">
    <text evidence="2">The sequence shown here is derived from an EMBL/GenBank/DDBJ whole genome shotgun (WGS) entry which is preliminary data.</text>
</comment>
<evidence type="ECO:0000313" key="2">
    <source>
        <dbReference type="EMBL" id="VEL23794.1"/>
    </source>
</evidence>
<dbReference type="Proteomes" id="UP000784294">
    <property type="component" value="Unassembled WGS sequence"/>
</dbReference>
<feature type="non-terminal residue" evidence="2">
    <location>
        <position position="1"/>
    </location>
</feature>